<reference evidence="2 3" key="1">
    <citation type="journal article" date="2018" name="New Phytol.">
        <title>Phylogenomics of Endogonaceae and evolution of mycorrhizas within Mucoromycota.</title>
        <authorList>
            <person name="Chang Y."/>
            <person name="Desiro A."/>
            <person name="Na H."/>
            <person name="Sandor L."/>
            <person name="Lipzen A."/>
            <person name="Clum A."/>
            <person name="Barry K."/>
            <person name="Grigoriev I.V."/>
            <person name="Martin F.M."/>
            <person name="Stajich J.E."/>
            <person name="Smith M.E."/>
            <person name="Bonito G."/>
            <person name="Spatafora J.W."/>
        </authorList>
    </citation>
    <scope>NUCLEOTIDE SEQUENCE [LARGE SCALE GENOMIC DNA]</scope>
    <source>
        <strain evidence="2 3">GMNB39</strain>
    </source>
</reference>
<comment type="caution">
    <text evidence="2">The sequence shown here is derived from an EMBL/GenBank/DDBJ whole genome shotgun (WGS) entry which is preliminary data.</text>
</comment>
<protein>
    <submittedName>
        <fullName evidence="2">Uncharacterized protein</fullName>
    </submittedName>
</protein>
<evidence type="ECO:0000313" key="2">
    <source>
        <dbReference type="EMBL" id="RUP45140.1"/>
    </source>
</evidence>
<accession>A0A433D2R6</accession>
<proteinExistence type="predicted"/>
<sequence>MLPSSPSTRPPPPTSTRGTPSSRPTLRNLIRTRTVCVRGCCTGNIRRWRSKETRSWKGMVC</sequence>
<dbReference type="Proteomes" id="UP000268093">
    <property type="component" value="Unassembled WGS sequence"/>
</dbReference>
<gene>
    <name evidence="2" type="ORF">BC936DRAFT_148560</name>
</gene>
<keyword evidence="3" id="KW-1185">Reference proteome</keyword>
<name>A0A433D2R6_9FUNG</name>
<feature type="region of interest" description="Disordered" evidence="1">
    <location>
        <begin position="1"/>
        <end position="27"/>
    </location>
</feature>
<feature type="non-terminal residue" evidence="2">
    <location>
        <position position="61"/>
    </location>
</feature>
<dbReference type="AlphaFoldDB" id="A0A433D2R6"/>
<evidence type="ECO:0000256" key="1">
    <source>
        <dbReference type="SAM" id="MobiDB-lite"/>
    </source>
</evidence>
<organism evidence="2 3">
    <name type="scientific">Jimgerdemannia flammicorona</name>
    <dbReference type="NCBI Taxonomy" id="994334"/>
    <lineage>
        <taxon>Eukaryota</taxon>
        <taxon>Fungi</taxon>
        <taxon>Fungi incertae sedis</taxon>
        <taxon>Mucoromycota</taxon>
        <taxon>Mucoromycotina</taxon>
        <taxon>Endogonomycetes</taxon>
        <taxon>Endogonales</taxon>
        <taxon>Endogonaceae</taxon>
        <taxon>Jimgerdemannia</taxon>
    </lineage>
</organism>
<feature type="compositionally biased region" description="Low complexity" evidence="1">
    <location>
        <begin position="15"/>
        <end position="25"/>
    </location>
</feature>
<evidence type="ECO:0000313" key="3">
    <source>
        <dbReference type="Proteomes" id="UP000268093"/>
    </source>
</evidence>
<dbReference type="EMBL" id="RBNI01007726">
    <property type="protein sequence ID" value="RUP45140.1"/>
    <property type="molecule type" value="Genomic_DNA"/>
</dbReference>